<dbReference type="Proteomes" id="UP000691718">
    <property type="component" value="Unassembled WGS sequence"/>
</dbReference>
<evidence type="ECO:0000313" key="2">
    <source>
        <dbReference type="Proteomes" id="UP000691718"/>
    </source>
</evidence>
<accession>A0A8S3XPA1</accession>
<reference evidence="1" key="1">
    <citation type="submission" date="2021-04" db="EMBL/GenBank/DDBJ databases">
        <authorList>
            <person name="Tunstrom K."/>
        </authorList>
    </citation>
    <scope>NUCLEOTIDE SEQUENCE</scope>
</reference>
<dbReference type="PANTHER" id="PTHR10773:SF19">
    <property type="match status" value="1"/>
</dbReference>
<keyword evidence="2" id="KW-1185">Reference proteome</keyword>
<comment type="caution">
    <text evidence="1">The sequence shown here is derived from an EMBL/GenBank/DDBJ whole genome shotgun (WGS) entry which is preliminary data.</text>
</comment>
<dbReference type="PANTHER" id="PTHR10773">
    <property type="entry name" value="DNA-DIRECTED RNA POLYMERASES I, II, AND III SUBUNIT RPABC2"/>
    <property type="match status" value="1"/>
</dbReference>
<dbReference type="EMBL" id="CAJQZP010001271">
    <property type="protein sequence ID" value="CAG5034755.1"/>
    <property type="molecule type" value="Genomic_DNA"/>
</dbReference>
<dbReference type="OrthoDB" id="6776127at2759"/>
<sequence>MFKNTLDINDRTIKTVTEKSTDGFLKEDQRGKHNKHYTVGEAIKNDIRDHIKGIPKIESHYLRAQTTREFIDGGKTISDLHRDYVDQCKRNGRNYGNYVMYSRIFNGEFNLGFFAPKKDRGELCVAYENSNPEDKLQHKKKYDEHLVEKNLSREEKKKDKEALKINKNLIVAVYDLQAVLQVPRGNVSVFYYKSKLNNMNFTVSKLTAENAERKRNQPTTSNSNNGDLIVNHGITECYFWHEGEGNRGADEIGSCLLKFIEKELHSLTGITTLNKIRISDIKMMTIAKNRPNILKYKTSYTDTEWSEANLLSRNKKLIIPDTKQAYTTKIKIKENKKTDLMTLLQNNHIPSFYADFYNNL</sequence>
<gene>
    <name evidence="1" type="ORF">PAPOLLO_LOCUS20389</name>
</gene>
<protein>
    <submittedName>
        <fullName evidence="1">(apollo) hypothetical protein</fullName>
    </submittedName>
</protein>
<organism evidence="1 2">
    <name type="scientific">Parnassius apollo</name>
    <name type="common">Apollo butterfly</name>
    <name type="synonym">Papilio apollo</name>
    <dbReference type="NCBI Taxonomy" id="110799"/>
    <lineage>
        <taxon>Eukaryota</taxon>
        <taxon>Metazoa</taxon>
        <taxon>Ecdysozoa</taxon>
        <taxon>Arthropoda</taxon>
        <taxon>Hexapoda</taxon>
        <taxon>Insecta</taxon>
        <taxon>Pterygota</taxon>
        <taxon>Neoptera</taxon>
        <taxon>Endopterygota</taxon>
        <taxon>Lepidoptera</taxon>
        <taxon>Glossata</taxon>
        <taxon>Ditrysia</taxon>
        <taxon>Papilionoidea</taxon>
        <taxon>Papilionidae</taxon>
        <taxon>Parnassiinae</taxon>
        <taxon>Parnassini</taxon>
        <taxon>Parnassius</taxon>
        <taxon>Parnassius</taxon>
    </lineage>
</organism>
<evidence type="ECO:0000313" key="1">
    <source>
        <dbReference type="EMBL" id="CAG5034755.1"/>
    </source>
</evidence>
<name>A0A8S3XPA1_PARAO</name>
<dbReference type="AlphaFoldDB" id="A0A8S3XPA1"/>
<proteinExistence type="predicted"/>